<dbReference type="EMBL" id="JACYWZ010000002">
    <property type="protein sequence ID" value="MBD8769418.1"/>
    <property type="molecule type" value="Genomic_DNA"/>
</dbReference>
<dbReference type="RefSeq" id="WP_192066683.1">
    <property type="nucleotide sequence ID" value="NZ_JACYWY010000006.1"/>
</dbReference>
<accession>A0ABR9BWF6</accession>
<proteinExistence type="predicted"/>
<protein>
    <submittedName>
        <fullName evidence="1">Uncharacterized protein</fullName>
    </submittedName>
</protein>
<dbReference type="Proteomes" id="UP000620025">
    <property type="component" value="Unassembled WGS sequence"/>
</dbReference>
<name>A0ABR9BWF6_9PSED</name>
<comment type="caution">
    <text evidence="1">The sequence shown here is derived from an EMBL/GenBank/DDBJ whole genome shotgun (WGS) entry which is preliminary data.</text>
</comment>
<evidence type="ECO:0000313" key="1">
    <source>
        <dbReference type="EMBL" id="MBD8769418.1"/>
    </source>
</evidence>
<sequence length="140" mass="15762">MNNSGKQENAFEAKLDDKYFRYDTLEGGRSQFPPQTGYWYAYIHAIRSQGESESDAVNLTFLEDLPADKYQIKPDGPITVTYTKMIAGYIKAYIAVRGTVILTRPLGTRAVGTFKVELDNEITLMEGSFNVLCPKPEPRP</sequence>
<organism evidence="1 2">
    <name type="scientific">Pseudomonas coleopterorum</name>
    <dbReference type="NCBI Taxonomy" id="1605838"/>
    <lineage>
        <taxon>Bacteria</taxon>
        <taxon>Pseudomonadati</taxon>
        <taxon>Pseudomonadota</taxon>
        <taxon>Gammaproteobacteria</taxon>
        <taxon>Pseudomonadales</taxon>
        <taxon>Pseudomonadaceae</taxon>
        <taxon>Pseudomonas</taxon>
    </lineage>
</organism>
<evidence type="ECO:0000313" key="2">
    <source>
        <dbReference type="Proteomes" id="UP000620025"/>
    </source>
</evidence>
<gene>
    <name evidence="1" type="ORF">IFT38_07660</name>
</gene>
<reference evidence="1 2" key="1">
    <citation type="journal article" date="2020" name="FEMS Microbiol. Ecol.">
        <title>Temporal dynamics of bacterial communities during seed development and maturation.</title>
        <authorList>
            <person name="Chesneau G."/>
            <person name="Torres-Cortes G."/>
            <person name="Briand M."/>
            <person name="Darrasse A."/>
            <person name="Preveaux A."/>
            <person name="Marais C."/>
            <person name="Jacques M.A."/>
            <person name="Shade A."/>
            <person name="Barret M."/>
        </authorList>
    </citation>
    <scope>NUCLEOTIDE SEQUENCE [LARGE SCALE GENOMIC DNA]</scope>
    <source>
        <strain evidence="1 2">CFBP13599</strain>
    </source>
</reference>
<keyword evidence="2" id="KW-1185">Reference proteome</keyword>